<dbReference type="AlphaFoldDB" id="A0AAW7TJW4"/>
<dbReference type="GO" id="GO:0016887">
    <property type="term" value="F:ATP hydrolysis activity"/>
    <property type="evidence" value="ECO:0007669"/>
    <property type="project" value="InterPro"/>
</dbReference>
<comment type="similarity">
    <text evidence="1">Belongs to the CbbQ/NirQ/NorQ/GpvN family.</text>
</comment>
<dbReference type="EMBL" id="JAMOGB010000006">
    <property type="protein sequence ID" value="MDO0877727.1"/>
    <property type="molecule type" value="Genomic_DNA"/>
</dbReference>
<dbReference type="InterPro" id="IPR027417">
    <property type="entry name" value="P-loop_NTPase"/>
</dbReference>
<dbReference type="InterPro" id="IPR001270">
    <property type="entry name" value="ClpA/B"/>
</dbReference>
<reference evidence="5" key="1">
    <citation type="submission" date="2022-05" db="EMBL/GenBank/DDBJ databases">
        <title>Genome-based reclassification of Anoxybacillus salavatliensis Cihan et al. as a later heterotypic synonym of Anoxybacillus gonensis Belduz et al. 2003.</title>
        <authorList>
            <person name="Inan Bektas K."/>
            <person name="Guler H.I."/>
            <person name="Belduz A.O."/>
            <person name="Canakci S."/>
        </authorList>
    </citation>
    <scope>NUCLEOTIDE SEQUENCE</scope>
    <source>
        <strain evidence="5">NCIMB 13933</strain>
    </source>
</reference>
<keyword evidence="6" id="KW-1185">Reference proteome</keyword>
<dbReference type="GO" id="GO:0005524">
    <property type="term" value="F:ATP binding"/>
    <property type="evidence" value="ECO:0007669"/>
    <property type="project" value="UniProtKB-KW"/>
</dbReference>
<comment type="caution">
    <text evidence="5">The sequence shown here is derived from an EMBL/GenBank/DDBJ whole genome shotgun (WGS) entry which is preliminary data.</text>
</comment>
<keyword evidence="2" id="KW-0547">Nucleotide-binding</keyword>
<dbReference type="SUPFAM" id="SSF52540">
    <property type="entry name" value="P-loop containing nucleoside triphosphate hydrolases"/>
    <property type="match status" value="1"/>
</dbReference>
<dbReference type="Gene3D" id="3.40.50.300">
    <property type="entry name" value="P-loop containing nucleotide triphosphate hydrolases"/>
    <property type="match status" value="1"/>
</dbReference>
<dbReference type="SMART" id="SM00382">
    <property type="entry name" value="AAA"/>
    <property type="match status" value="1"/>
</dbReference>
<evidence type="ECO:0000259" key="4">
    <source>
        <dbReference type="SMART" id="SM00382"/>
    </source>
</evidence>
<dbReference type="PANTHER" id="PTHR42759">
    <property type="entry name" value="MOXR FAMILY PROTEIN"/>
    <property type="match status" value="1"/>
</dbReference>
<sequence>MFKHDIPERIEATAYTPAHESILYDAIIALALGKNVLLKGPTGSGKTKLAETLSAFFGQPMHSINCSIDLDAEAMLGFKTIQQINGQASIEFIPGPVIQAMIKGHLLYIDEINMAKPETLPILNGVLDYRKTITNPFTAEVVKAKPTFGVIAAINEGYVGTVPLNEALKNRFVVIDVPYVQGEALKSILKQQTKLTNETLLDRFVTLSADLIVQVKQGYVSEEAASIRALIDACDLAVYIPPQRAIERAIVEKLEDDREKAAVRNLAETLFDE</sequence>
<dbReference type="PRINTS" id="PR00300">
    <property type="entry name" value="CLPPROTEASEA"/>
</dbReference>
<dbReference type="Proteomes" id="UP001176117">
    <property type="component" value="Unassembled WGS sequence"/>
</dbReference>
<accession>A0AAW7TJW4</accession>
<evidence type="ECO:0000256" key="3">
    <source>
        <dbReference type="ARBA" id="ARBA00022840"/>
    </source>
</evidence>
<evidence type="ECO:0000256" key="2">
    <source>
        <dbReference type="ARBA" id="ARBA00022741"/>
    </source>
</evidence>
<protein>
    <submittedName>
        <fullName evidence="5">MoxR family ATPase</fullName>
    </submittedName>
</protein>
<name>A0AAW7TJW4_9BACL</name>
<dbReference type="InterPro" id="IPR050764">
    <property type="entry name" value="CbbQ/NirQ/NorQ/GpvN"/>
</dbReference>
<organism evidence="5 6">
    <name type="scientific">Anoxybacillus gonensis</name>
    <dbReference type="NCBI Taxonomy" id="198467"/>
    <lineage>
        <taxon>Bacteria</taxon>
        <taxon>Bacillati</taxon>
        <taxon>Bacillota</taxon>
        <taxon>Bacilli</taxon>
        <taxon>Bacillales</taxon>
        <taxon>Anoxybacillaceae</taxon>
        <taxon>Anoxybacillus</taxon>
    </lineage>
</organism>
<evidence type="ECO:0000256" key="1">
    <source>
        <dbReference type="ARBA" id="ARBA00009417"/>
    </source>
</evidence>
<keyword evidence="3" id="KW-0067">ATP-binding</keyword>
<dbReference type="Pfam" id="PF08406">
    <property type="entry name" value="CbbQ_C"/>
    <property type="match status" value="1"/>
</dbReference>
<dbReference type="InterPro" id="IPR003593">
    <property type="entry name" value="AAA+_ATPase"/>
</dbReference>
<evidence type="ECO:0000313" key="6">
    <source>
        <dbReference type="Proteomes" id="UP001176117"/>
    </source>
</evidence>
<dbReference type="CDD" id="cd00009">
    <property type="entry name" value="AAA"/>
    <property type="match status" value="1"/>
</dbReference>
<gene>
    <name evidence="5" type="ORF">NBU54_08630</name>
</gene>
<feature type="domain" description="AAA+ ATPase" evidence="4">
    <location>
        <begin position="32"/>
        <end position="178"/>
    </location>
</feature>
<evidence type="ECO:0000313" key="5">
    <source>
        <dbReference type="EMBL" id="MDO0877727.1"/>
    </source>
</evidence>
<dbReference type="PANTHER" id="PTHR42759:SF1">
    <property type="entry name" value="MAGNESIUM-CHELATASE SUBUNIT CHLD"/>
    <property type="match status" value="1"/>
</dbReference>
<proteinExistence type="inferred from homology"/>
<dbReference type="InterPro" id="IPR011704">
    <property type="entry name" value="ATPase_dyneun-rel_AAA"/>
</dbReference>
<dbReference type="Pfam" id="PF07728">
    <property type="entry name" value="AAA_5"/>
    <property type="match status" value="1"/>
</dbReference>
<dbReference type="RefSeq" id="WP_240468877.1">
    <property type="nucleotide sequence ID" value="NZ_CP012152.1"/>
</dbReference>
<dbReference type="InterPro" id="IPR013615">
    <property type="entry name" value="CbbQ_C"/>
</dbReference>